<evidence type="ECO:0000313" key="3">
    <source>
        <dbReference type="EMBL" id="TLT01532.1"/>
    </source>
</evidence>
<reference evidence="3 4" key="1">
    <citation type="submission" date="2019-05" db="EMBL/GenBank/DDBJ databases">
        <title>Arcobacter cibarius and Arcobacter thereius providing challenges in identification an antibiotic susceptibility and Quinolone resistance.</title>
        <authorList>
            <person name="Busch A."/>
            <person name="Hanel I."/>
            <person name="Hotzel H."/>
            <person name="Tomaso H."/>
        </authorList>
    </citation>
    <scope>NUCLEOTIDE SEQUENCE [LARGE SCALE GENOMIC DNA]</scope>
    <source>
        <strain evidence="3 4">16CS0831-2</strain>
    </source>
</reference>
<gene>
    <name evidence="2" type="ORF">ACBT_1340</name>
    <name evidence="3" type="ORF">FE247_01215</name>
</gene>
<proteinExistence type="predicted"/>
<evidence type="ECO:0000313" key="4">
    <source>
        <dbReference type="Proteomes" id="UP000305417"/>
    </source>
</evidence>
<organism evidence="2 5">
    <name type="scientific">Aliarcobacter cibarius</name>
    <dbReference type="NCBI Taxonomy" id="255507"/>
    <lineage>
        <taxon>Bacteria</taxon>
        <taxon>Pseudomonadati</taxon>
        <taxon>Campylobacterota</taxon>
        <taxon>Epsilonproteobacteria</taxon>
        <taxon>Campylobacterales</taxon>
        <taxon>Arcobacteraceae</taxon>
        <taxon>Aliarcobacter</taxon>
    </lineage>
</organism>
<dbReference type="InterPro" id="IPR025263">
    <property type="entry name" value="YhdP_central"/>
</dbReference>
<feature type="domain" description="YhdP central" evidence="1">
    <location>
        <begin position="233"/>
        <end position="934"/>
    </location>
</feature>
<evidence type="ECO:0000313" key="5">
    <source>
        <dbReference type="Proteomes" id="UP000509513"/>
    </source>
</evidence>
<dbReference type="Proteomes" id="UP000305417">
    <property type="component" value="Unassembled WGS sequence"/>
</dbReference>
<protein>
    <submittedName>
        <fullName evidence="2">AsmA family protein (DUF3971 domain)</fullName>
    </submittedName>
    <submittedName>
        <fullName evidence="3">DUF3971 domain-containing protein</fullName>
    </submittedName>
</protein>
<evidence type="ECO:0000313" key="2">
    <source>
        <dbReference type="EMBL" id="QKJ27249.1"/>
    </source>
</evidence>
<accession>A0A7L5JQ29</accession>
<dbReference type="Pfam" id="PF13116">
    <property type="entry name" value="YhdP"/>
    <property type="match status" value="1"/>
</dbReference>
<sequence>MLKAIKALLLFLFLFIILLFSILFSGIKINSFSFSNLFVSQFYIKLDKKLIVKVDKIEFTSKKSEVKSSIEDLKKNIELLPSIMNFFQEVDIKNLKIDGNEFSIFIDNDDLYLDNKFVNIVSTLNRASKQLEFNVKSLYLKDYNVLFEGFIELDYFKNEIKYFGDIHYEGIISKTNIDISKDKLKFFTRSEYFKNLYFLKKFLDLPEIANQWMYDNVVGDFKFDWFYGEYDLNKNELIEKSLQGEAHIKNAKIMFHKKVDKIITQNVKVKFKDNVLHFDLIDAKFKDKNLKDSYVTLKNLTDEINGVVDVNIETKTKLDKDVLAILKAYDINLPILQKSGITDAKLLLSFPYDEKKSLNTKGEFIVENSDILIDTFEFKSKKAKVLLENDIVYIKDANFLFKDIIDANADIKIDTKTLKAEGSANISKLLIKDNKNNQIIEVKNLITPLNMDFSKKLDINIQSLNTKLKMEDQLFIIIEDLSKIYNYSKFLQDFSIKSGDLILKVFNENNIDFEAIIGGLDLPLYRNENKVSELNIEGSIKDDSIRVISKDNSIKIEDTKDKNNVYLKDYKIVDNFSKNINKSFDKNINITLENCSLQQEDDIYDFKNAKVFLTKDEINFEALLENISFPLKKDGEDLKELEITGNIKDDITKISSTDDSLKLELKNDFLKLDIKNLDVILTLKGASKLNYKKLLLNGINSNITINEDYKILADSYIVNLNEKEKFIYLKHKNSEFTFNEYENNDIEILAADLSEEFINTLLNKQVVNGGTINLYANGNYDLFNGKLLIKDSAISNLSILSNLLAFVETTPALAAQLVTLPFNPLFALPAASIGLKNIGVYTLKEGNMEFTYDRNENILRIDNLNTIGNGIDFEGFGVVDLNNFIINAKVNLIFLKDYTTFVRFIPLVNYILLGDQERVETLVDIHGSLGDPKISTNLLKDSFSAPMNIFKRVFTAPVNIFNGLNLSNN</sequence>
<evidence type="ECO:0000259" key="1">
    <source>
        <dbReference type="Pfam" id="PF13116"/>
    </source>
</evidence>
<dbReference type="EMBL" id="VBUC01000002">
    <property type="protein sequence ID" value="TLT01532.1"/>
    <property type="molecule type" value="Genomic_DNA"/>
</dbReference>
<dbReference type="EMBL" id="CP054051">
    <property type="protein sequence ID" value="QKJ27249.1"/>
    <property type="molecule type" value="Genomic_DNA"/>
</dbReference>
<dbReference type="AlphaFoldDB" id="A0A7L5JQ29"/>
<dbReference type="Proteomes" id="UP000509513">
    <property type="component" value="Chromosome"/>
</dbReference>
<keyword evidence="4" id="KW-1185">Reference proteome</keyword>
<reference evidence="2 5" key="2">
    <citation type="submission" date="2020-05" db="EMBL/GenBank/DDBJ databases">
        <title>Complete genome sequencing of Campylobacter and Arcobacter type strains.</title>
        <authorList>
            <person name="Miller W.G."/>
            <person name="Yee E."/>
        </authorList>
    </citation>
    <scope>NUCLEOTIDE SEQUENCE [LARGE SCALE GENOMIC DNA]</scope>
    <source>
        <strain evidence="2 5">LMG 21996</strain>
    </source>
</reference>
<dbReference type="KEGG" id="acib:ACBT_1340"/>
<name>A0A7L5JQ29_9BACT</name>